<accession>A0ABD0NLK7</accession>
<dbReference type="PANTHER" id="PTHR35617">
    <property type="entry name" value="PHAGE_INTEGRASE DOMAIN-CONTAINING PROTEIN"/>
    <property type="match status" value="1"/>
</dbReference>
<dbReference type="Pfam" id="PF02899">
    <property type="entry name" value="Phage_int_SAM_1"/>
    <property type="match status" value="1"/>
</dbReference>
<evidence type="ECO:0000313" key="4">
    <source>
        <dbReference type="EMBL" id="KAL0161811.1"/>
    </source>
</evidence>
<organism evidence="4 5">
    <name type="scientific">Cirrhinus mrigala</name>
    <name type="common">Mrigala</name>
    <dbReference type="NCBI Taxonomy" id="683832"/>
    <lineage>
        <taxon>Eukaryota</taxon>
        <taxon>Metazoa</taxon>
        <taxon>Chordata</taxon>
        <taxon>Craniata</taxon>
        <taxon>Vertebrata</taxon>
        <taxon>Euteleostomi</taxon>
        <taxon>Actinopterygii</taxon>
        <taxon>Neopterygii</taxon>
        <taxon>Teleostei</taxon>
        <taxon>Ostariophysi</taxon>
        <taxon>Cypriniformes</taxon>
        <taxon>Cyprinidae</taxon>
        <taxon>Labeoninae</taxon>
        <taxon>Labeonini</taxon>
        <taxon>Cirrhinus</taxon>
    </lineage>
</organism>
<evidence type="ECO:0000259" key="3">
    <source>
        <dbReference type="PROSITE" id="PS51900"/>
    </source>
</evidence>
<reference evidence="4 5" key="1">
    <citation type="submission" date="2024-05" db="EMBL/GenBank/DDBJ databases">
        <title>Genome sequencing and assembly of Indian major carp, Cirrhinus mrigala (Hamilton, 1822).</title>
        <authorList>
            <person name="Mohindra V."/>
            <person name="Chowdhury L.M."/>
            <person name="Lal K."/>
            <person name="Jena J.K."/>
        </authorList>
    </citation>
    <scope>NUCLEOTIDE SEQUENCE [LARGE SCALE GENOMIC DNA]</scope>
    <source>
        <strain evidence="4">CM1030</strain>
        <tissue evidence="4">Blood</tissue>
    </source>
</reference>
<dbReference type="InterPro" id="IPR004107">
    <property type="entry name" value="Integrase_SAM-like_N"/>
</dbReference>
<dbReference type="InterPro" id="IPR010998">
    <property type="entry name" value="Integrase_recombinase_N"/>
</dbReference>
<dbReference type="Gene3D" id="1.10.150.130">
    <property type="match status" value="1"/>
</dbReference>
<dbReference type="PANTHER" id="PTHR35617:SF3">
    <property type="entry name" value="CORE-BINDING (CB) DOMAIN-CONTAINING PROTEIN"/>
    <property type="match status" value="1"/>
</dbReference>
<evidence type="ECO:0000313" key="5">
    <source>
        <dbReference type="Proteomes" id="UP001529510"/>
    </source>
</evidence>
<comment type="caution">
    <text evidence="4">The sequence shown here is derived from an EMBL/GenBank/DDBJ whole genome shotgun (WGS) entry which is preliminary data.</text>
</comment>
<dbReference type="InterPro" id="IPR044068">
    <property type="entry name" value="CB"/>
</dbReference>
<dbReference type="PROSITE" id="PS51900">
    <property type="entry name" value="CB"/>
    <property type="match status" value="1"/>
</dbReference>
<protein>
    <recommendedName>
        <fullName evidence="3">Core-binding (CB) domain-containing protein</fullName>
    </recommendedName>
</protein>
<dbReference type="Proteomes" id="UP001529510">
    <property type="component" value="Unassembled WGS sequence"/>
</dbReference>
<feature type="region of interest" description="Disordered" evidence="2">
    <location>
        <begin position="1"/>
        <end position="24"/>
    </location>
</feature>
<gene>
    <name evidence="4" type="ORF">M9458_041207</name>
</gene>
<dbReference type="SUPFAM" id="SSF47823">
    <property type="entry name" value="lambda integrase-like, N-terminal domain"/>
    <property type="match status" value="1"/>
</dbReference>
<dbReference type="EMBL" id="JAMKFB020000021">
    <property type="protein sequence ID" value="KAL0161811.1"/>
    <property type="molecule type" value="Genomic_DNA"/>
</dbReference>
<feature type="non-terminal residue" evidence="4">
    <location>
        <position position="1"/>
    </location>
</feature>
<evidence type="ECO:0000256" key="2">
    <source>
        <dbReference type="SAM" id="MobiDB-lite"/>
    </source>
</evidence>
<dbReference type="GO" id="GO:0003677">
    <property type="term" value="F:DNA binding"/>
    <property type="evidence" value="ECO:0007669"/>
    <property type="project" value="UniProtKB-KW"/>
</dbReference>
<keyword evidence="5" id="KW-1185">Reference proteome</keyword>
<feature type="non-terminal residue" evidence="4">
    <location>
        <position position="201"/>
    </location>
</feature>
<name>A0ABD0NLK7_CIRMR</name>
<dbReference type="AlphaFoldDB" id="A0ABD0NLK7"/>
<keyword evidence="1" id="KW-0238">DNA-binding</keyword>
<evidence type="ECO:0000256" key="1">
    <source>
        <dbReference type="ARBA" id="ARBA00023125"/>
    </source>
</evidence>
<sequence length="201" mass="21913">PLADPPEARPPLLGERDHMAPPAQSVGLTPLVFGRESENLPEGVLNMIFQARAPSTRRLYALKWSVFSTWCSTRGKNPASCDISVILSFLQELLDKGRSPSTLKVYVAAIAAFHAPIADQSIGRNNLVVRFLKGSRRINPSRPHTIPTWDLSTVLRALKNLKPLTLKTALLLALVSVKRIGDLQALSLSPSCLEFGPGDSK</sequence>
<feature type="domain" description="Core-binding (CB)" evidence="3">
    <location>
        <begin position="40"/>
        <end position="118"/>
    </location>
</feature>
<proteinExistence type="predicted"/>